<name>A0A9I9EHE1_CUCME</name>
<dbReference type="EnsemblPlants" id="MELO3C033791.2.1">
    <property type="protein sequence ID" value="MELO3C033791.2.1"/>
    <property type="gene ID" value="MELO3C033791.2"/>
</dbReference>
<organism evidence="1">
    <name type="scientific">Cucumis melo</name>
    <name type="common">Muskmelon</name>
    <dbReference type="NCBI Taxonomy" id="3656"/>
    <lineage>
        <taxon>Eukaryota</taxon>
        <taxon>Viridiplantae</taxon>
        <taxon>Streptophyta</taxon>
        <taxon>Embryophyta</taxon>
        <taxon>Tracheophyta</taxon>
        <taxon>Spermatophyta</taxon>
        <taxon>Magnoliopsida</taxon>
        <taxon>eudicotyledons</taxon>
        <taxon>Gunneridae</taxon>
        <taxon>Pentapetalae</taxon>
        <taxon>rosids</taxon>
        <taxon>fabids</taxon>
        <taxon>Cucurbitales</taxon>
        <taxon>Cucurbitaceae</taxon>
        <taxon>Benincaseae</taxon>
        <taxon>Cucumis</taxon>
    </lineage>
</organism>
<sequence length="42" mass="5004">MRSFVHRGIVFTHRVSEPKVQRQRLWNLSLYLKPSSSKSLSF</sequence>
<dbReference type="AlphaFoldDB" id="A0A9I9EHE1"/>
<dbReference type="Gramene" id="MELO3C033791.2.1">
    <property type="protein sequence ID" value="MELO3C033791.2.1"/>
    <property type="gene ID" value="MELO3C033791.2"/>
</dbReference>
<proteinExistence type="predicted"/>
<accession>A0A9I9EHE1</accession>
<reference evidence="1" key="1">
    <citation type="submission" date="2023-03" db="UniProtKB">
        <authorList>
            <consortium name="EnsemblPlants"/>
        </authorList>
    </citation>
    <scope>IDENTIFICATION</scope>
</reference>
<evidence type="ECO:0000313" key="1">
    <source>
        <dbReference type="EnsemblPlants" id="MELO3C033791.2.1"/>
    </source>
</evidence>
<protein>
    <submittedName>
        <fullName evidence="1">Uncharacterized protein</fullName>
    </submittedName>
</protein>